<accession>A0A915LZI4</accession>
<evidence type="ECO:0000313" key="2">
    <source>
        <dbReference type="WBParaSite" id="scaffold22077_cov153.g19843"/>
    </source>
</evidence>
<evidence type="ECO:0000313" key="1">
    <source>
        <dbReference type="Proteomes" id="UP000887561"/>
    </source>
</evidence>
<dbReference type="AlphaFoldDB" id="A0A915LZI4"/>
<organism evidence="1 2">
    <name type="scientific">Meloidogyne javanica</name>
    <name type="common">Root-knot nematode worm</name>
    <dbReference type="NCBI Taxonomy" id="6303"/>
    <lineage>
        <taxon>Eukaryota</taxon>
        <taxon>Metazoa</taxon>
        <taxon>Ecdysozoa</taxon>
        <taxon>Nematoda</taxon>
        <taxon>Chromadorea</taxon>
        <taxon>Rhabditida</taxon>
        <taxon>Tylenchina</taxon>
        <taxon>Tylenchomorpha</taxon>
        <taxon>Tylenchoidea</taxon>
        <taxon>Meloidogynidae</taxon>
        <taxon>Meloidogyninae</taxon>
        <taxon>Meloidogyne</taxon>
        <taxon>Meloidogyne incognita group</taxon>
    </lineage>
</organism>
<keyword evidence="1" id="KW-1185">Reference proteome</keyword>
<proteinExistence type="predicted"/>
<dbReference type="WBParaSite" id="scaffold22077_cov153.g19843">
    <property type="protein sequence ID" value="scaffold22077_cov153.g19843"/>
    <property type="gene ID" value="scaffold22077_cov153.g19843"/>
</dbReference>
<protein>
    <submittedName>
        <fullName evidence="2">Uncharacterized protein</fullName>
    </submittedName>
</protein>
<dbReference type="Proteomes" id="UP000887561">
    <property type="component" value="Unplaced"/>
</dbReference>
<sequence>MGKDKDGDWDPDVYAKWLGINICSCGTNNFYTIRIRWIEVPMMSESDFGNIQAVRCVANIFTF</sequence>
<name>A0A915LZI4_MELJA</name>
<reference evidence="2" key="1">
    <citation type="submission" date="2022-11" db="UniProtKB">
        <authorList>
            <consortium name="WormBaseParasite"/>
        </authorList>
    </citation>
    <scope>IDENTIFICATION</scope>
</reference>